<feature type="transmembrane region" description="Helical" evidence="1">
    <location>
        <begin position="31"/>
        <end position="54"/>
    </location>
</feature>
<dbReference type="Proteomes" id="UP000069620">
    <property type="component" value="Unassembled WGS sequence"/>
</dbReference>
<feature type="transmembrane region" description="Helical" evidence="1">
    <location>
        <begin position="187"/>
        <end position="206"/>
    </location>
</feature>
<comment type="caution">
    <text evidence="2">The sequence shown here is derived from an EMBL/GenBank/DDBJ whole genome shotgun (WGS) entry which is preliminary data.</text>
</comment>
<sequence length="234" mass="25450">MKDLIFLTAAVWLAAVGYCFGWKFIRNYGNYLLGLECLVVGVSATNFLIGSLLGPAEGGVAYDISFFLDAFSRSFGFTLILVMGLMAVTHQYKPTIAVEIGVFGLAIAGGVFLRKFHDETLHVAPATFYVVVNVLTTAFLAYFVKRVWESGAQKLAVATGLVTAAASAIAMSYDFFPLPFDDQNRTLFYTAALITWGSQGPIYFLAYRALHNHNVATGTEGNRSQKADARHSIG</sequence>
<feature type="transmembrane region" description="Helical" evidence="1">
    <location>
        <begin position="126"/>
        <end position="144"/>
    </location>
</feature>
<accession>A0A100W1Y1</accession>
<dbReference type="EMBL" id="BCSX01000039">
    <property type="protein sequence ID" value="GAS90145.1"/>
    <property type="molecule type" value="Genomic_DNA"/>
</dbReference>
<evidence type="ECO:0000313" key="3">
    <source>
        <dbReference type="Proteomes" id="UP000069620"/>
    </source>
</evidence>
<name>A0A100W1Y1_9MYCO</name>
<feature type="transmembrane region" description="Helical" evidence="1">
    <location>
        <begin position="156"/>
        <end position="175"/>
    </location>
</feature>
<evidence type="ECO:0008006" key="4">
    <source>
        <dbReference type="Google" id="ProtNLM"/>
    </source>
</evidence>
<gene>
    <name evidence="2" type="ORF">RMCB_4241</name>
</gene>
<dbReference type="OrthoDB" id="6711110at2"/>
<dbReference type="AlphaFoldDB" id="A0A100W1Y1"/>
<organism evidence="2 3">
    <name type="scientific">Mycolicibacterium brisbanense</name>
    <dbReference type="NCBI Taxonomy" id="146020"/>
    <lineage>
        <taxon>Bacteria</taxon>
        <taxon>Bacillati</taxon>
        <taxon>Actinomycetota</taxon>
        <taxon>Actinomycetes</taxon>
        <taxon>Mycobacteriales</taxon>
        <taxon>Mycobacteriaceae</taxon>
        <taxon>Mycolicibacterium</taxon>
    </lineage>
</organism>
<evidence type="ECO:0000256" key="1">
    <source>
        <dbReference type="SAM" id="Phobius"/>
    </source>
</evidence>
<evidence type="ECO:0000313" key="2">
    <source>
        <dbReference type="EMBL" id="GAS90145.1"/>
    </source>
</evidence>
<protein>
    <recommendedName>
        <fullName evidence="4">Transporter</fullName>
    </recommendedName>
</protein>
<feature type="transmembrane region" description="Helical" evidence="1">
    <location>
        <begin position="94"/>
        <end position="114"/>
    </location>
</feature>
<dbReference type="RefSeq" id="WP_062830402.1">
    <property type="nucleotide sequence ID" value="NZ_BCSX01000039.1"/>
</dbReference>
<keyword evidence="1" id="KW-1133">Transmembrane helix</keyword>
<proteinExistence type="predicted"/>
<feature type="transmembrane region" description="Helical" evidence="1">
    <location>
        <begin position="66"/>
        <end position="88"/>
    </location>
</feature>
<reference evidence="3" key="1">
    <citation type="journal article" date="2016" name="Genome Announc.">
        <title>Draft Genome Sequences of Five Rapidly Growing Mycobacterium Species, M. thermoresistibile, M. fortuitum subsp. acetamidolyticum, M. canariasense, M. brisbanense, and M. novocastrense.</title>
        <authorList>
            <person name="Katahira K."/>
            <person name="Ogura Y."/>
            <person name="Gotoh Y."/>
            <person name="Hayashi T."/>
        </authorList>
    </citation>
    <scope>NUCLEOTIDE SEQUENCE [LARGE SCALE GENOMIC DNA]</scope>
    <source>
        <strain evidence="3">JCM15654</strain>
    </source>
</reference>
<keyword evidence="1" id="KW-0472">Membrane</keyword>
<keyword evidence="3" id="KW-1185">Reference proteome</keyword>
<keyword evidence="1" id="KW-0812">Transmembrane</keyword>
<reference evidence="3" key="2">
    <citation type="submission" date="2016-02" db="EMBL/GenBank/DDBJ databases">
        <title>Draft genome sequence of five rapidly growing Mycobacterium species.</title>
        <authorList>
            <person name="Katahira K."/>
            <person name="Gotou Y."/>
            <person name="Iida K."/>
            <person name="Ogura Y."/>
            <person name="Hayashi T."/>
        </authorList>
    </citation>
    <scope>NUCLEOTIDE SEQUENCE [LARGE SCALE GENOMIC DNA]</scope>
    <source>
        <strain evidence="3">JCM15654</strain>
    </source>
</reference>
<dbReference type="STRING" id="146020.RMCB_4241"/>